<evidence type="ECO:0000256" key="1">
    <source>
        <dbReference type="SAM" id="Phobius"/>
    </source>
</evidence>
<keyword evidence="1" id="KW-0472">Membrane</keyword>
<name>J9G2R6_9ZZZZ</name>
<reference evidence="2" key="1">
    <citation type="journal article" date="2012" name="PLoS ONE">
        <title>Gene sets for utilization of primary and secondary nutrition supplies in the distal gut of endangered iberian lynx.</title>
        <authorList>
            <person name="Alcaide M."/>
            <person name="Messina E."/>
            <person name="Richter M."/>
            <person name="Bargiela R."/>
            <person name="Peplies J."/>
            <person name="Huws S.A."/>
            <person name="Newbold C.J."/>
            <person name="Golyshin P.N."/>
            <person name="Simon M.A."/>
            <person name="Lopez G."/>
            <person name="Yakimov M.M."/>
            <person name="Ferrer M."/>
        </authorList>
    </citation>
    <scope>NUCLEOTIDE SEQUENCE</scope>
</reference>
<dbReference type="EMBL" id="AMCI01006713">
    <property type="protein sequence ID" value="EJW93864.1"/>
    <property type="molecule type" value="Genomic_DNA"/>
</dbReference>
<feature type="transmembrane region" description="Helical" evidence="1">
    <location>
        <begin position="12"/>
        <end position="31"/>
    </location>
</feature>
<organism evidence="2">
    <name type="scientific">gut metagenome</name>
    <dbReference type="NCBI Taxonomy" id="749906"/>
    <lineage>
        <taxon>unclassified sequences</taxon>
        <taxon>metagenomes</taxon>
        <taxon>organismal metagenomes</taxon>
    </lineage>
</organism>
<accession>J9G2R6</accession>
<comment type="caution">
    <text evidence="2">The sequence shown here is derived from an EMBL/GenBank/DDBJ whole genome shotgun (WGS) entry which is preliminary data.</text>
</comment>
<evidence type="ECO:0000313" key="2">
    <source>
        <dbReference type="EMBL" id="EJW93864.1"/>
    </source>
</evidence>
<feature type="transmembrane region" description="Helical" evidence="1">
    <location>
        <begin position="43"/>
        <end position="62"/>
    </location>
</feature>
<dbReference type="AlphaFoldDB" id="J9G2R6"/>
<keyword evidence="1" id="KW-1133">Transmembrane helix</keyword>
<feature type="non-terminal residue" evidence="2">
    <location>
        <position position="80"/>
    </location>
</feature>
<gene>
    <name evidence="2" type="ORF">EVA_18029</name>
</gene>
<keyword evidence="1" id="KW-0812">Transmembrane</keyword>
<proteinExistence type="predicted"/>
<sequence length="80" mass="8636">MNKKVKKLFQSNEPYIFLIIIVLGIVVQIRSGQFFTGNNIVDLLSAMIVPGLFAIAEFMALISGGIDVSFPALASLSAYA</sequence>
<protein>
    <submittedName>
        <fullName evidence="2">ABC transporter membrane protein</fullName>
    </submittedName>
</protein>